<dbReference type="InterPro" id="IPR036860">
    <property type="entry name" value="SH2_dom_sf"/>
</dbReference>
<keyword evidence="1" id="KW-0341">Growth regulation</keyword>
<evidence type="ECO:0000259" key="8">
    <source>
        <dbReference type="PROSITE" id="PS50225"/>
    </source>
</evidence>
<dbReference type="GO" id="GO:0035591">
    <property type="term" value="F:signaling adaptor activity"/>
    <property type="evidence" value="ECO:0000318"/>
    <property type="project" value="GO_Central"/>
</dbReference>
<evidence type="ECO:0000259" key="7">
    <source>
        <dbReference type="PROSITE" id="PS50001"/>
    </source>
</evidence>
<evidence type="ECO:0000256" key="1">
    <source>
        <dbReference type="ARBA" id="ARBA00022604"/>
    </source>
</evidence>
<proteinExistence type="predicted"/>
<dbReference type="Pfam" id="PF07525">
    <property type="entry name" value="SOCS_box"/>
    <property type="match status" value="1"/>
</dbReference>
<reference evidence="10" key="1">
    <citation type="submission" date="2015-02" db="EMBL/GenBank/DDBJ databases">
        <title>Genome sequencing for Strongylocentrotus purpuratus.</title>
        <authorList>
            <person name="Murali S."/>
            <person name="Liu Y."/>
            <person name="Vee V."/>
            <person name="English A."/>
            <person name="Wang M."/>
            <person name="Skinner E."/>
            <person name="Han Y."/>
            <person name="Muzny D.M."/>
            <person name="Worley K.C."/>
            <person name="Gibbs R.A."/>
        </authorList>
    </citation>
    <scope>NUCLEOTIDE SEQUENCE</scope>
</reference>
<dbReference type="AlphaFoldDB" id="A0A7M7N1S8"/>
<evidence type="ECO:0000256" key="5">
    <source>
        <dbReference type="ARBA" id="ARBA00043952"/>
    </source>
</evidence>
<dbReference type="PROSITE" id="PS50001">
    <property type="entry name" value="SH2"/>
    <property type="match status" value="1"/>
</dbReference>
<dbReference type="SUPFAM" id="SSF55550">
    <property type="entry name" value="SH2 domain"/>
    <property type="match status" value="1"/>
</dbReference>
<dbReference type="GO" id="GO:0008286">
    <property type="term" value="P:insulin receptor signaling pathway"/>
    <property type="evidence" value="ECO:0000318"/>
    <property type="project" value="GO_Central"/>
</dbReference>
<dbReference type="InterPro" id="IPR001496">
    <property type="entry name" value="SOCS_box"/>
</dbReference>
<sequence length="160" mass="18944">MSWDDAEMRLENTPDGSFLVRDSSDDRHILSLTFRVQGSTHHTRIEHHNGKFSFWSQPTTHGSSSIVEFIEEAMRHSRNGRFLYFLRPRWPGLPPVPLQLLYPISRFQKARSLQHMCRFVIRRNVRLDHIDALPLPRRLKDYLRKGSIILQMILSLKPMR</sequence>
<dbReference type="KEGG" id="spu:115918333"/>
<dbReference type="Pfam" id="PF00017">
    <property type="entry name" value="SH2"/>
    <property type="match status" value="1"/>
</dbReference>
<dbReference type="GO" id="GO:0035556">
    <property type="term" value="P:intracellular signal transduction"/>
    <property type="evidence" value="ECO:0007669"/>
    <property type="project" value="InterPro"/>
</dbReference>
<evidence type="ECO:0008006" key="11">
    <source>
        <dbReference type="Google" id="ProtNLM"/>
    </source>
</evidence>
<keyword evidence="2" id="KW-0734">Signal transduction inhibitor</keyword>
<keyword evidence="10" id="KW-1185">Reference proteome</keyword>
<dbReference type="SMART" id="SM00253">
    <property type="entry name" value="SOCS"/>
    <property type="match status" value="1"/>
</dbReference>
<dbReference type="PROSITE" id="PS50225">
    <property type="entry name" value="SOCS"/>
    <property type="match status" value="1"/>
</dbReference>
<dbReference type="InParanoid" id="A0A7M7N1S8"/>
<organism evidence="9 10">
    <name type="scientific">Strongylocentrotus purpuratus</name>
    <name type="common">Purple sea urchin</name>
    <dbReference type="NCBI Taxonomy" id="7668"/>
    <lineage>
        <taxon>Eukaryota</taxon>
        <taxon>Metazoa</taxon>
        <taxon>Echinodermata</taxon>
        <taxon>Eleutherozoa</taxon>
        <taxon>Echinozoa</taxon>
        <taxon>Echinoidea</taxon>
        <taxon>Euechinoidea</taxon>
        <taxon>Echinacea</taxon>
        <taxon>Camarodonta</taxon>
        <taxon>Echinidea</taxon>
        <taxon>Strongylocentrotidae</taxon>
        <taxon>Strongylocentrotus</taxon>
    </lineage>
</organism>
<dbReference type="RefSeq" id="XP_030829803.1">
    <property type="nucleotide sequence ID" value="XM_030973943.1"/>
</dbReference>
<dbReference type="GeneID" id="115918333"/>
<dbReference type="FunFam" id="1.10.750.20:FF:000002">
    <property type="entry name" value="Suppressor of cytokine signaling 2"/>
    <property type="match status" value="1"/>
</dbReference>
<dbReference type="SMART" id="SM00969">
    <property type="entry name" value="SOCS_box"/>
    <property type="match status" value="1"/>
</dbReference>
<evidence type="ECO:0000256" key="2">
    <source>
        <dbReference type="ARBA" id="ARBA00022700"/>
    </source>
</evidence>
<feature type="domain" description="SOCS box" evidence="8">
    <location>
        <begin position="99"/>
        <end position="144"/>
    </location>
</feature>
<dbReference type="Gene3D" id="3.30.505.10">
    <property type="entry name" value="SH2 domain"/>
    <property type="match status" value="1"/>
</dbReference>
<evidence type="ECO:0000313" key="9">
    <source>
        <dbReference type="EnsemblMetazoa" id="XP_030829803"/>
    </source>
</evidence>
<keyword evidence="4 6" id="KW-0727">SH2 domain</keyword>
<dbReference type="Proteomes" id="UP000007110">
    <property type="component" value="Unassembled WGS sequence"/>
</dbReference>
<dbReference type="InterPro" id="IPR000980">
    <property type="entry name" value="SH2"/>
</dbReference>
<evidence type="ECO:0000313" key="10">
    <source>
        <dbReference type="Proteomes" id="UP000007110"/>
    </source>
</evidence>
<keyword evidence="3" id="KW-0833">Ubl conjugation pathway</keyword>
<dbReference type="OMA" id="EMLHYRR"/>
<reference evidence="9" key="2">
    <citation type="submission" date="2021-01" db="UniProtKB">
        <authorList>
            <consortium name="EnsemblMetazoa"/>
        </authorList>
    </citation>
    <scope>IDENTIFICATION</scope>
</reference>
<dbReference type="PANTHER" id="PTHR10155:SF5">
    <property type="entry name" value="SUPPRESSOR OF CYTOKINE SIGNALING 7"/>
    <property type="match status" value="1"/>
</dbReference>
<dbReference type="SMART" id="SM00252">
    <property type="entry name" value="SH2"/>
    <property type="match status" value="1"/>
</dbReference>
<dbReference type="InterPro" id="IPR036036">
    <property type="entry name" value="SOCS_box-like_dom_sf"/>
</dbReference>
<evidence type="ECO:0000256" key="3">
    <source>
        <dbReference type="ARBA" id="ARBA00022786"/>
    </source>
</evidence>
<dbReference type="Gene3D" id="1.10.750.20">
    <property type="entry name" value="SOCS box"/>
    <property type="match status" value="1"/>
</dbReference>
<accession>A0A7M7N1S8</accession>
<feature type="domain" description="SH2" evidence="7">
    <location>
        <begin position="1"/>
        <end position="104"/>
    </location>
</feature>
<evidence type="ECO:0000256" key="4">
    <source>
        <dbReference type="ARBA" id="ARBA00022999"/>
    </source>
</evidence>
<dbReference type="EnsemblMetazoa" id="XM_030973943">
    <property type="protein sequence ID" value="XP_030829803"/>
    <property type="gene ID" value="LOC115918333"/>
</dbReference>
<dbReference type="OrthoDB" id="5979828at2759"/>
<protein>
    <recommendedName>
        <fullName evidence="11">Suppressor of cytokine signaling 7</fullName>
    </recommendedName>
</protein>
<dbReference type="PANTHER" id="PTHR10155">
    <property type="entry name" value="PHOSPHATIDYLINOSITOL 3-KINASE REGULATORY SUBUNIT"/>
    <property type="match status" value="1"/>
</dbReference>
<comment type="pathway">
    <text evidence="5">Protein modification.</text>
</comment>
<name>A0A7M7N1S8_STRPU</name>
<evidence type="ECO:0000256" key="6">
    <source>
        <dbReference type="PROSITE-ProRule" id="PRU00191"/>
    </source>
</evidence>
<dbReference type="SUPFAM" id="SSF158235">
    <property type="entry name" value="SOCS box-like"/>
    <property type="match status" value="1"/>
</dbReference>
<dbReference type="GO" id="GO:0009968">
    <property type="term" value="P:negative regulation of signal transduction"/>
    <property type="evidence" value="ECO:0007669"/>
    <property type="project" value="UniProtKB-KW"/>
</dbReference>